<dbReference type="GO" id="GO:0032259">
    <property type="term" value="P:methylation"/>
    <property type="evidence" value="ECO:0007669"/>
    <property type="project" value="UniProtKB-KW"/>
</dbReference>
<feature type="domain" description="HTH cro/C1-type" evidence="8">
    <location>
        <begin position="14"/>
        <end position="61"/>
    </location>
</feature>
<dbReference type="InterPro" id="IPR031303">
    <property type="entry name" value="C5_meth_CS"/>
</dbReference>
<keyword evidence="3 6" id="KW-0808">Transferase</keyword>
<evidence type="ECO:0000256" key="5">
    <source>
        <dbReference type="ARBA" id="ARBA00022747"/>
    </source>
</evidence>
<dbReference type="SMART" id="SM00530">
    <property type="entry name" value="HTH_XRE"/>
    <property type="match status" value="1"/>
</dbReference>
<gene>
    <name evidence="9" type="ORF">BAUR9175_02947</name>
</gene>
<evidence type="ECO:0000256" key="1">
    <source>
        <dbReference type="ARBA" id="ARBA00011975"/>
    </source>
</evidence>
<dbReference type="Pfam" id="PF00145">
    <property type="entry name" value="DNA_methylase"/>
    <property type="match status" value="2"/>
</dbReference>
<dbReference type="SUPFAM" id="SSF53335">
    <property type="entry name" value="S-adenosyl-L-methionine-dependent methyltransferases"/>
    <property type="match status" value="1"/>
</dbReference>
<dbReference type="EC" id="2.1.1.37" evidence="1"/>
<reference evidence="9" key="1">
    <citation type="submission" date="2017-03" db="EMBL/GenBank/DDBJ databases">
        <authorList>
            <person name="Monnet C."/>
        </authorList>
    </citation>
    <scope>NUCLEOTIDE SEQUENCE [LARGE SCALE GENOMIC DNA]</scope>
    <source>
        <strain evidence="9">ATCC 9175</strain>
    </source>
</reference>
<dbReference type="GO" id="GO:0003677">
    <property type="term" value="F:DNA binding"/>
    <property type="evidence" value="ECO:0007669"/>
    <property type="project" value="InterPro"/>
</dbReference>
<evidence type="ECO:0000313" key="10">
    <source>
        <dbReference type="Proteomes" id="UP000234525"/>
    </source>
</evidence>
<sequence>MNISYDKLWLRLRERNLTGKDLQTLAEISSQTLARIRKNESVRTATLVKICEALDCDLSDIIDDDSNRGDNTAPPALPGTHTVASFFAGIGGFDVGFERHKFRTEYLCEINDFCNSVLTRHWPGVPRGYDINAITPDEIPDVDVWVGGFPCQDISVARARLGRLGLNGDRSGLFYRFAELIEIKQPEVVLLENVAGLLNSNNGRDFGVILQRMTRLGYSVSWRMMNTRYFGAPQSRTRIYICCWKNNRNKALRSMFEASKVEKPANERRDFIEPGVPIGTYPMAPRVAYCLAATSGRHTGTDWSRTYVVCSEGVRRMTPLECERIQGFPDGWSMPSLAMRDTNDPDDIDTLRYTALGNAVSVPVVEWIASRIREQLDKTDDHPMTNDAIQLAVPGFEKARWDHGHLDETDFTDENAKWKWAKAGLATGSSVLGHNIPPAPSEPVITNFALLAERKPAHPRYYLTPNAAEGIIRRVTRQRRSLFPPLHEALDSLRMKK</sequence>
<dbReference type="Gene3D" id="1.10.260.40">
    <property type="entry name" value="lambda repressor-like DNA-binding domains"/>
    <property type="match status" value="1"/>
</dbReference>
<dbReference type="Gene3D" id="3.40.50.150">
    <property type="entry name" value="Vaccinia Virus protein VP39"/>
    <property type="match status" value="1"/>
</dbReference>
<dbReference type="Gene3D" id="3.90.120.10">
    <property type="entry name" value="DNA Methylase, subunit A, domain 2"/>
    <property type="match status" value="1"/>
</dbReference>
<dbReference type="SUPFAM" id="SSF47413">
    <property type="entry name" value="lambda repressor-like DNA-binding domains"/>
    <property type="match status" value="1"/>
</dbReference>
<dbReference type="RefSeq" id="WP_101584224.1">
    <property type="nucleotide sequence ID" value="NZ_BJME01000021.1"/>
</dbReference>
<evidence type="ECO:0000256" key="6">
    <source>
        <dbReference type="PROSITE-ProRule" id="PRU01016"/>
    </source>
</evidence>
<evidence type="ECO:0000313" key="9">
    <source>
        <dbReference type="EMBL" id="SMX92646.1"/>
    </source>
</evidence>
<dbReference type="GO" id="GO:0009307">
    <property type="term" value="P:DNA restriction-modification system"/>
    <property type="evidence" value="ECO:0007669"/>
    <property type="project" value="UniProtKB-KW"/>
</dbReference>
<dbReference type="InterPro" id="IPR050750">
    <property type="entry name" value="C5-MTase"/>
</dbReference>
<feature type="active site" evidence="6">
    <location>
        <position position="151"/>
    </location>
</feature>
<comment type="similarity">
    <text evidence="6 7">Belongs to the class I-like SAM-binding methyltransferase superfamily. C5-methyltransferase family.</text>
</comment>
<comment type="caution">
    <text evidence="9">The sequence shown here is derived from an EMBL/GenBank/DDBJ whole genome shotgun (WGS) entry which is preliminary data.</text>
</comment>
<accession>A0A2H1JYT3</accession>
<keyword evidence="2 6" id="KW-0489">Methyltransferase</keyword>
<dbReference type="Proteomes" id="UP000234525">
    <property type="component" value="Unassembled WGS sequence"/>
</dbReference>
<dbReference type="PROSITE" id="PS00095">
    <property type="entry name" value="C5_MTASE_2"/>
    <property type="match status" value="1"/>
</dbReference>
<dbReference type="Pfam" id="PF13443">
    <property type="entry name" value="HTH_26"/>
    <property type="match status" value="1"/>
</dbReference>
<evidence type="ECO:0000256" key="4">
    <source>
        <dbReference type="ARBA" id="ARBA00022691"/>
    </source>
</evidence>
<dbReference type="InterPro" id="IPR010982">
    <property type="entry name" value="Lambda_DNA-bd_dom_sf"/>
</dbReference>
<dbReference type="InterPro" id="IPR001525">
    <property type="entry name" value="C5_MeTfrase"/>
</dbReference>
<dbReference type="PROSITE" id="PS51679">
    <property type="entry name" value="SAM_MT_C5"/>
    <property type="match status" value="1"/>
</dbReference>
<name>A0A2H1JYT3_BREAU</name>
<keyword evidence="5" id="KW-0680">Restriction system</keyword>
<dbReference type="InterPro" id="IPR001387">
    <property type="entry name" value="Cro/C1-type_HTH"/>
</dbReference>
<keyword evidence="4 6" id="KW-0949">S-adenosyl-L-methionine</keyword>
<evidence type="ECO:0000256" key="7">
    <source>
        <dbReference type="RuleBase" id="RU000416"/>
    </source>
</evidence>
<dbReference type="PANTHER" id="PTHR46098">
    <property type="entry name" value="TRNA (CYTOSINE(38)-C(5))-METHYLTRANSFERASE"/>
    <property type="match status" value="1"/>
</dbReference>
<dbReference type="EMBL" id="FXZB01000021">
    <property type="protein sequence ID" value="SMX92646.1"/>
    <property type="molecule type" value="Genomic_DNA"/>
</dbReference>
<dbReference type="PANTHER" id="PTHR46098:SF1">
    <property type="entry name" value="TRNA (CYTOSINE(38)-C(5))-METHYLTRANSFERASE"/>
    <property type="match status" value="1"/>
</dbReference>
<evidence type="ECO:0000256" key="3">
    <source>
        <dbReference type="ARBA" id="ARBA00022679"/>
    </source>
</evidence>
<dbReference type="InterPro" id="IPR029063">
    <property type="entry name" value="SAM-dependent_MTases_sf"/>
</dbReference>
<keyword evidence="10" id="KW-1185">Reference proteome</keyword>
<dbReference type="GO" id="GO:0003886">
    <property type="term" value="F:DNA (cytosine-5-)-methyltransferase activity"/>
    <property type="evidence" value="ECO:0007669"/>
    <property type="project" value="UniProtKB-EC"/>
</dbReference>
<evidence type="ECO:0000259" key="8">
    <source>
        <dbReference type="PROSITE" id="PS50943"/>
    </source>
</evidence>
<dbReference type="NCBIfam" id="TIGR00675">
    <property type="entry name" value="dcm"/>
    <property type="match status" value="1"/>
</dbReference>
<dbReference type="PROSITE" id="PS50943">
    <property type="entry name" value="HTH_CROC1"/>
    <property type="match status" value="1"/>
</dbReference>
<evidence type="ECO:0000256" key="2">
    <source>
        <dbReference type="ARBA" id="ARBA00022603"/>
    </source>
</evidence>
<dbReference type="PRINTS" id="PR00105">
    <property type="entry name" value="C5METTRFRASE"/>
</dbReference>
<dbReference type="AlphaFoldDB" id="A0A2H1JYT3"/>
<protein>
    <recommendedName>
        <fullName evidence="1">DNA (cytosine-5-)-methyltransferase</fullName>
        <ecNumber evidence="1">2.1.1.37</ecNumber>
    </recommendedName>
</protein>
<organism evidence="9 10">
    <name type="scientific">Brevibacterium aurantiacum</name>
    <dbReference type="NCBI Taxonomy" id="273384"/>
    <lineage>
        <taxon>Bacteria</taxon>
        <taxon>Bacillati</taxon>
        <taxon>Actinomycetota</taxon>
        <taxon>Actinomycetes</taxon>
        <taxon>Micrococcales</taxon>
        <taxon>Brevibacteriaceae</taxon>
        <taxon>Brevibacterium</taxon>
    </lineage>
</organism>
<proteinExistence type="inferred from homology"/>